<proteinExistence type="predicted"/>
<gene>
    <name evidence="2" type="ORF">PVAP13_1NG327838</name>
</gene>
<evidence type="ECO:0000313" key="2">
    <source>
        <dbReference type="EMBL" id="KAG2652019.1"/>
    </source>
</evidence>
<sequence length="58" mass="6314">MLGTVALPPPDSMLAPPLSPTVPAESRTASPFLFLLSFLHLTSNLSLSQLVRLYRYGE</sequence>
<organism evidence="2 3">
    <name type="scientific">Panicum virgatum</name>
    <name type="common">Blackwell switchgrass</name>
    <dbReference type="NCBI Taxonomy" id="38727"/>
    <lineage>
        <taxon>Eukaryota</taxon>
        <taxon>Viridiplantae</taxon>
        <taxon>Streptophyta</taxon>
        <taxon>Embryophyta</taxon>
        <taxon>Tracheophyta</taxon>
        <taxon>Spermatophyta</taxon>
        <taxon>Magnoliopsida</taxon>
        <taxon>Liliopsida</taxon>
        <taxon>Poales</taxon>
        <taxon>Poaceae</taxon>
        <taxon>PACMAD clade</taxon>
        <taxon>Panicoideae</taxon>
        <taxon>Panicodae</taxon>
        <taxon>Paniceae</taxon>
        <taxon>Panicinae</taxon>
        <taxon>Panicum</taxon>
        <taxon>Panicum sect. Hiantes</taxon>
    </lineage>
</organism>
<dbReference type="EMBL" id="CM029038">
    <property type="protein sequence ID" value="KAG2652019.1"/>
    <property type="molecule type" value="Genomic_DNA"/>
</dbReference>
<protein>
    <submittedName>
        <fullName evidence="2">Uncharacterized protein</fullName>
    </submittedName>
</protein>
<dbReference type="Proteomes" id="UP000823388">
    <property type="component" value="Chromosome 1N"/>
</dbReference>
<reference evidence="2" key="1">
    <citation type="submission" date="2020-05" db="EMBL/GenBank/DDBJ databases">
        <title>WGS assembly of Panicum virgatum.</title>
        <authorList>
            <person name="Lovell J.T."/>
            <person name="Jenkins J."/>
            <person name="Shu S."/>
            <person name="Juenger T.E."/>
            <person name="Schmutz J."/>
        </authorList>
    </citation>
    <scope>NUCLEOTIDE SEQUENCE</scope>
    <source>
        <strain evidence="2">AP13</strain>
    </source>
</reference>
<accession>A0A8T0X967</accession>
<evidence type="ECO:0000313" key="3">
    <source>
        <dbReference type="Proteomes" id="UP000823388"/>
    </source>
</evidence>
<comment type="caution">
    <text evidence="2">The sequence shown here is derived from an EMBL/GenBank/DDBJ whole genome shotgun (WGS) entry which is preliminary data.</text>
</comment>
<feature type="region of interest" description="Disordered" evidence="1">
    <location>
        <begin position="1"/>
        <end position="25"/>
    </location>
</feature>
<dbReference type="AlphaFoldDB" id="A0A8T0X967"/>
<evidence type="ECO:0000256" key="1">
    <source>
        <dbReference type="SAM" id="MobiDB-lite"/>
    </source>
</evidence>
<keyword evidence="3" id="KW-1185">Reference proteome</keyword>
<name>A0A8T0X967_PANVG</name>